<keyword evidence="7" id="KW-1185">Reference proteome</keyword>
<reference evidence="6 7" key="1">
    <citation type="submission" date="2016-08" db="EMBL/GenBank/DDBJ databases">
        <title>A Parts List for Fungal Cellulosomes Revealed by Comparative Genomics.</title>
        <authorList>
            <consortium name="DOE Joint Genome Institute"/>
            <person name="Haitjema C.H."/>
            <person name="Gilmore S.P."/>
            <person name="Henske J.K."/>
            <person name="Solomon K.V."/>
            <person name="De Groot R."/>
            <person name="Kuo A."/>
            <person name="Mondo S.J."/>
            <person name="Salamov A.A."/>
            <person name="Labutti K."/>
            <person name="Zhao Z."/>
            <person name="Chiniquy J."/>
            <person name="Barry K."/>
            <person name="Brewer H.M."/>
            <person name="Purvine S.O."/>
            <person name="Wright A.T."/>
            <person name="Boxma B."/>
            <person name="Van Alen T."/>
            <person name="Hackstein J.H."/>
            <person name="Baker S.E."/>
            <person name="Grigoriev I.V."/>
            <person name="O'Malley M.A."/>
        </authorList>
    </citation>
    <scope>NUCLEOTIDE SEQUENCE [LARGE SCALE GENOMIC DNA]</scope>
    <source>
        <strain evidence="6 7">S4</strain>
    </source>
</reference>
<comment type="caution">
    <text evidence="6">The sequence shown here is derived from an EMBL/GenBank/DDBJ whole genome shotgun (WGS) entry which is preliminary data.</text>
</comment>
<dbReference type="CDD" id="cd00035">
    <property type="entry name" value="ChtBD1"/>
    <property type="match status" value="3"/>
</dbReference>
<evidence type="ECO:0000313" key="7">
    <source>
        <dbReference type="Proteomes" id="UP000193944"/>
    </source>
</evidence>
<dbReference type="InterPro" id="IPR032675">
    <property type="entry name" value="LRR_dom_sf"/>
</dbReference>
<keyword evidence="1 3" id="KW-0147">Chitin-binding</keyword>
<feature type="domain" description="Chitin-binding type-1" evidence="5">
    <location>
        <begin position="378"/>
        <end position="422"/>
    </location>
</feature>
<feature type="domain" description="Chitin-binding type-1" evidence="5">
    <location>
        <begin position="483"/>
        <end position="524"/>
    </location>
</feature>
<dbReference type="PANTHER" id="PTHR47849">
    <property type="entry name" value="CHITIN-BINDING LECTIN 1"/>
    <property type="match status" value="1"/>
</dbReference>
<reference evidence="6 7" key="2">
    <citation type="submission" date="2016-08" db="EMBL/GenBank/DDBJ databases">
        <title>Pervasive Adenine N6-methylation of Active Genes in Fungi.</title>
        <authorList>
            <consortium name="DOE Joint Genome Institute"/>
            <person name="Mondo S.J."/>
            <person name="Dannebaum R.O."/>
            <person name="Kuo R.C."/>
            <person name="Labutti K."/>
            <person name="Haridas S."/>
            <person name="Kuo A."/>
            <person name="Salamov A."/>
            <person name="Ahrendt S.R."/>
            <person name="Lipzen A."/>
            <person name="Sullivan W."/>
            <person name="Andreopoulos W.B."/>
            <person name="Clum A."/>
            <person name="Lindquist E."/>
            <person name="Daum C."/>
            <person name="Ramamoorthy G.K."/>
            <person name="Gryganskyi A."/>
            <person name="Culley D."/>
            <person name="Magnuson J.K."/>
            <person name="James T.Y."/>
            <person name="O'Malley M.A."/>
            <person name="Stajich J.E."/>
            <person name="Spatafora J.W."/>
            <person name="Visel A."/>
            <person name="Grigoriev I.V."/>
        </authorList>
    </citation>
    <scope>NUCLEOTIDE SEQUENCE [LARGE SCALE GENOMIC DNA]</scope>
    <source>
        <strain evidence="6 7">S4</strain>
    </source>
</reference>
<dbReference type="OrthoDB" id="1193027at2759"/>
<dbReference type="SUPFAM" id="SSF52047">
    <property type="entry name" value="RNI-like"/>
    <property type="match status" value="1"/>
</dbReference>
<dbReference type="InterPro" id="IPR018371">
    <property type="entry name" value="Chitin-binding_1_CS"/>
</dbReference>
<name>A0A1Y1XR27_9FUNG</name>
<keyword evidence="2 3" id="KW-1015">Disulfide bond</keyword>
<keyword evidence="4" id="KW-0732">Signal</keyword>
<feature type="disulfide bond" evidence="3">
    <location>
        <begin position="498"/>
        <end position="512"/>
    </location>
</feature>
<feature type="chain" id="PRO_5013028126" evidence="4">
    <location>
        <begin position="22"/>
        <end position="524"/>
    </location>
</feature>
<dbReference type="STRING" id="1754192.A0A1Y1XR27"/>
<dbReference type="Proteomes" id="UP000193944">
    <property type="component" value="Unassembled WGS sequence"/>
</dbReference>
<dbReference type="EMBL" id="MCFG01000001">
    <property type="protein sequence ID" value="ORX88187.1"/>
    <property type="molecule type" value="Genomic_DNA"/>
</dbReference>
<evidence type="ECO:0000313" key="6">
    <source>
        <dbReference type="EMBL" id="ORX88187.1"/>
    </source>
</evidence>
<dbReference type="GO" id="GO:0008061">
    <property type="term" value="F:chitin binding"/>
    <property type="evidence" value="ECO:0007669"/>
    <property type="project" value="UniProtKB-UniRule"/>
</dbReference>
<evidence type="ECO:0000256" key="4">
    <source>
        <dbReference type="SAM" id="SignalP"/>
    </source>
</evidence>
<gene>
    <name evidence="6" type="ORF">BCR32DRAFT_288715</name>
</gene>
<protein>
    <submittedName>
        <fullName evidence="6">RNI-like protein</fullName>
    </submittedName>
</protein>
<dbReference type="SMART" id="SM00270">
    <property type="entry name" value="ChtBD1"/>
    <property type="match status" value="4"/>
</dbReference>
<dbReference type="PROSITE" id="PS50941">
    <property type="entry name" value="CHIT_BIND_I_2"/>
    <property type="match status" value="4"/>
</dbReference>
<dbReference type="PROSITE" id="PS51450">
    <property type="entry name" value="LRR"/>
    <property type="match status" value="1"/>
</dbReference>
<feature type="disulfide bond" evidence="3">
    <location>
        <begin position="445"/>
        <end position="459"/>
    </location>
</feature>
<dbReference type="InterPro" id="IPR001611">
    <property type="entry name" value="Leu-rich_rpt"/>
</dbReference>
<feature type="disulfide bond" evidence="3">
    <location>
        <begin position="337"/>
        <end position="349"/>
    </location>
</feature>
<feature type="signal peptide" evidence="4">
    <location>
        <begin position="1"/>
        <end position="21"/>
    </location>
</feature>
<sequence>MYFKNLLKVLLSASTLSIVLADDCKDIKDYLKKKHKNINVEDNIQYCNINDNGKITDIGIRSVTITEEDVNKILSYSTIERLEFYCGLIKSSNSDSGPVFSNYEQFPSAISNMPNLKKLNFEYDGFREHEKYEIDRGLLRLSNTVEKLTFSGVEFSSYNFEEIGTLRNLNSLIIYNSSRDTDEKNMFEPLKNLNELKTLVINDFHHFKLTEIPPFVFSLSKLEILTITGHELKTIPNELANLSNLEGLNLSYNHINSELPESLNNLTKLNFIDFTDNQNLFGKILTNPTLKECYYEPSYNLCQEKEMKCLQVKFRNCINDNDNISTNKRCGEGIGSCPMGKCCSKYGWCGISEKHCLPSNGCQSKFGECSMEYLVSSNGKCGPNNGRCPYGQCCSKYGWCGTSEKYCLIENGCQSEFGDCSNQQFNISNNGKCGEDDGNCPTGECCSKYGWCGISEKHCLIDQGCQSEFGQCKTKTTIPISYNGQCGKEYGKCPSSQCCSKYGWCGTSDKYCNEGCQGLYGTCQ</sequence>
<evidence type="ECO:0000256" key="1">
    <source>
        <dbReference type="ARBA" id="ARBA00022669"/>
    </source>
</evidence>
<accession>A0A1Y1XR27</accession>
<evidence type="ECO:0000256" key="2">
    <source>
        <dbReference type="ARBA" id="ARBA00023157"/>
    </source>
</evidence>
<feature type="disulfide bond" evidence="3">
    <location>
        <begin position="440"/>
        <end position="452"/>
    </location>
</feature>
<evidence type="ECO:0000256" key="3">
    <source>
        <dbReference type="PROSITE-ProRule" id="PRU00261"/>
    </source>
</evidence>
<proteinExistence type="predicted"/>
<dbReference type="Gene3D" id="3.80.10.10">
    <property type="entry name" value="Ribonuclease Inhibitor"/>
    <property type="match status" value="1"/>
</dbReference>
<dbReference type="Pfam" id="PF00187">
    <property type="entry name" value="Chitin_bind_1"/>
    <property type="match status" value="4"/>
</dbReference>
<dbReference type="InterPro" id="IPR036861">
    <property type="entry name" value="Endochitinase-like_sf"/>
</dbReference>
<feature type="disulfide bond" evidence="3">
    <location>
        <begin position="342"/>
        <end position="356"/>
    </location>
</feature>
<dbReference type="SUPFAM" id="SSF57016">
    <property type="entry name" value="Plant lectins/antimicrobial peptides"/>
    <property type="match status" value="4"/>
</dbReference>
<dbReference type="Pfam" id="PF13855">
    <property type="entry name" value="LRR_8"/>
    <property type="match status" value="1"/>
</dbReference>
<dbReference type="InterPro" id="IPR001002">
    <property type="entry name" value="Chitin-bd_1"/>
</dbReference>
<feature type="disulfide bond" evidence="3">
    <location>
        <begin position="388"/>
        <end position="400"/>
    </location>
</feature>
<comment type="caution">
    <text evidence="3">Lacks conserved residue(s) required for the propagation of feature annotation.</text>
</comment>
<evidence type="ECO:0000259" key="5">
    <source>
        <dbReference type="PROSITE" id="PS50941"/>
    </source>
</evidence>
<dbReference type="PROSITE" id="PS00026">
    <property type="entry name" value="CHIT_BIND_I_1"/>
    <property type="match status" value="2"/>
</dbReference>
<feature type="disulfide bond" evidence="3">
    <location>
        <begin position="493"/>
        <end position="505"/>
    </location>
</feature>
<feature type="disulfide bond" evidence="3">
    <location>
        <begin position="393"/>
        <end position="407"/>
    </location>
</feature>
<organism evidence="6 7">
    <name type="scientific">Anaeromyces robustus</name>
    <dbReference type="NCBI Taxonomy" id="1754192"/>
    <lineage>
        <taxon>Eukaryota</taxon>
        <taxon>Fungi</taxon>
        <taxon>Fungi incertae sedis</taxon>
        <taxon>Chytridiomycota</taxon>
        <taxon>Chytridiomycota incertae sedis</taxon>
        <taxon>Neocallimastigomycetes</taxon>
        <taxon>Neocallimastigales</taxon>
        <taxon>Neocallimastigaceae</taxon>
        <taxon>Anaeromyces</taxon>
    </lineage>
</organism>
<feature type="domain" description="Chitin-binding type-1" evidence="5">
    <location>
        <begin position="430"/>
        <end position="474"/>
    </location>
</feature>
<dbReference type="Gene3D" id="3.30.60.10">
    <property type="entry name" value="Endochitinase-like"/>
    <property type="match status" value="4"/>
</dbReference>
<feature type="domain" description="Chitin-binding type-1" evidence="5">
    <location>
        <begin position="327"/>
        <end position="371"/>
    </location>
</feature>
<dbReference type="AlphaFoldDB" id="A0A1Y1XR27"/>